<evidence type="ECO:0000313" key="8">
    <source>
        <dbReference type="Proteomes" id="UP000557872"/>
    </source>
</evidence>
<dbReference type="Proteomes" id="UP000557872">
    <property type="component" value="Unassembled WGS sequence"/>
</dbReference>
<dbReference type="EMBL" id="JACBAZ010000004">
    <property type="protein sequence ID" value="NWK56478.1"/>
    <property type="molecule type" value="Genomic_DNA"/>
</dbReference>
<reference evidence="7 8" key="1">
    <citation type="submission" date="2020-07" db="EMBL/GenBank/DDBJ databases">
        <title>Roseicoccus Jingziensis gen. nov., sp. nov., isolated from coastal seawater.</title>
        <authorList>
            <person name="Feng X."/>
        </authorList>
    </citation>
    <scope>NUCLEOTIDE SEQUENCE [LARGE SCALE GENOMIC DNA]</scope>
    <source>
        <strain evidence="7 8">N1E253</strain>
    </source>
</reference>
<feature type="transmembrane region" description="Helical" evidence="6">
    <location>
        <begin position="50"/>
        <end position="76"/>
    </location>
</feature>
<sequence>MDRYIGKQIIAATIFGVVVLSVLLVLGNLFKELRPLMVEERASPALIGQFILSVLPFSLIYTVPWGFLVAVLLVFGRLSAENELVSMRMSGIGLSRIAAPVIVIALALSGFCLWLNTNLAPKAKDTIKFVLYEAVKENPNALLDPGVVQTRFKGQKVFIESREDDNLYGLHLYQLKDNKDTGFPTVSVYAREAKLKVIQEKKQLRLHLTDAFLEAENKNGTHELAFIGEQEPLLFDFSVERKKKRKASTMTNAEIQSLLASGEPINKKLRYRLGNEIHRRYSFSLACVALCLVGIPLGINARRRETSTGLALSILVALGYFLFFAIAQQHEKSSGNTALILYWIPNVLCLMLGIWLFYRARRK</sequence>
<name>A0A851GFE4_9BACT</name>
<evidence type="ECO:0000256" key="6">
    <source>
        <dbReference type="SAM" id="Phobius"/>
    </source>
</evidence>
<proteinExistence type="predicted"/>
<keyword evidence="4 6" id="KW-1133">Transmembrane helix</keyword>
<feature type="transmembrane region" description="Helical" evidence="6">
    <location>
        <begin position="281"/>
        <end position="301"/>
    </location>
</feature>
<comment type="subcellular location">
    <subcellularLocation>
        <location evidence="1">Cell membrane</location>
        <topology evidence="1">Multi-pass membrane protein</topology>
    </subcellularLocation>
</comment>
<dbReference type="PANTHER" id="PTHR33529">
    <property type="entry name" value="SLR0882 PROTEIN-RELATED"/>
    <property type="match status" value="1"/>
</dbReference>
<evidence type="ECO:0000256" key="1">
    <source>
        <dbReference type="ARBA" id="ARBA00004651"/>
    </source>
</evidence>
<accession>A0A851GFE4</accession>
<feature type="transmembrane region" description="Helical" evidence="6">
    <location>
        <begin position="97"/>
        <end position="116"/>
    </location>
</feature>
<evidence type="ECO:0000256" key="3">
    <source>
        <dbReference type="ARBA" id="ARBA00022692"/>
    </source>
</evidence>
<organism evidence="7 8">
    <name type="scientific">Oceaniferula marina</name>
    <dbReference type="NCBI Taxonomy" id="2748318"/>
    <lineage>
        <taxon>Bacteria</taxon>
        <taxon>Pseudomonadati</taxon>
        <taxon>Verrucomicrobiota</taxon>
        <taxon>Verrucomicrobiia</taxon>
        <taxon>Verrucomicrobiales</taxon>
        <taxon>Verrucomicrobiaceae</taxon>
        <taxon>Oceaniferula</taxon>
    </lineage>
</organism>
<feature type="transmembrane region" description="Helical" evidence="6">
    <location>
        <begin position="308"/>
        <end position="327"/>
    </location>
</feature>
<gene>
    <name evidence="7" type="ORF">HW115_12720</name>
</gene>
<evidence type="ECO:0000313" key="7">
    <source>
        <dbReference type="EMBL" id="NWK56478.1"/>
    </source>
</evidence>
<comment type="caution">
    <text evidence="7">The sequence shown here is derived from an EMBL/GenBank/DDBJ whole genome shotgun (WGS) entry which is preliminary data.</text>
</comment>
<dbReference type="AlphaFoldDB" id="A0A851GFE4"/>
<feature type="transmembrane region" description="Helical" evidence="6">
    <location>
        <begin position="9"/>
        <end position="30"/>
    </location>
</feature>
<dbReference type="RefSeq" id="WP_178933251.1">
    <property type="nucleotide sequence ID" value="NZ_JACBAZ010000004.1"/>
</dbReference>
<keyword evidence="2" id="KW-1003">Cell membrane</keyword>
<dbReference type="GO" id="GO:0015920">
    <property type="term" value="P:lipopolysaccharide transport"/>
    <property type="evidence" value="ECO:0007669"/>
    <property type="project" value="TreeGrafter"/>
</dbReference>
<dbReference type="Pfam" id="PF03739">
    <property type="entry name" value="LptF_LptG"/>
    <property type="match status" value="1"/>
</dbReference>
<dbReference type="PANTHER" id="PTHR33529:SF2">
    <property type="entry name" value="LIPOPOLYSACCHARIDE EXPORT SYSTEM PERMEASE PROTEIN LPTG"/>
    <property type="match status" value="1"/>
</dbReference>
<dbReference type="InterPro" id="IPR005495">
    <property type="entry name" value="LptG/LptF_permease"/>
</dbReference>
<keyword evidence="8" id="KW-1185">Reference proteome</keyword>
<dbReference type="GO" id="GO:0043190">
    <property type="term" value="C:ATP-binding cassette (ABC) transporter complex"/>
    <property type="evidence" value="ECO:0007669"/>
    <property type="project" value="TreeGrafter"/>
</dbReference>
<evidence type="ECO:0000256" key="2">
    <source>
        <dbReference type="ARBA" id="ARBA00022475"/>
    </source>
</evidence>
<evidence type="ECO:0000256" key="5">
    <source>
        <dbReference type="ARBA" id="ARBA00023136"/>
    </source>
</evidence>
<evidence type="ECO:0000256" key="4">
    <source>
        <dbReference type="ARBA" id="ARBA00022989"/>
    </source>
</evidence>
<keyword evidence="5 6" id="KW-0472">Membrane</keyword>
<keyword evidence="3 6" id="KW-0812">Transmembrane</keyword>
<feature type="transmembrane region" description="Helical" evidence="6">
    <location>
        <begin position="339"/>
        <end position="358"/>
    </location>
</feature>
<protein>
    <submittedName>
        <fullName evidence="7">YjgP/YjgQ family permease</fullName>
    </submittedName>
</protein>